<name>A0AA38GTS7_TAXCH</name>
<organism evidence="1 2">
    <name type="scientific">Taxus chinensis</name>
    <name type="common">Chinese yew</name>
    <name type="synonym">Taxus wallichiana var. chinensis</name>
    <dbReference type="NCBI Taxonomy" id="29808"/>
    <lineage>
        <taxon>Eukaryota</taxon>
        <taxon>Viridiplantae</taxon>
        <taxon>Streptophyta</taxon>
        <taxon>Embryophyta</taxon>
        <taxon>Tracheophyta</taxon>
        <taxon>Spermatophyta</taxon>
        <taxon>Pinopsida</taxon>
        <taxon>Pinidae</taxon>
        <taxon>Conifers II</taxon>
        <taxon>Cupressales</taxon>
        <taxon>Taxaceae</taxon>
        <taxon>Taxus</taxon>
    </lineage>
</organism>
<dbReference type="EMBL" id="JAHRHJ020000001">
    <property type="protein sequence ID" value="KAH9328108.1"/>
    <property type="molecule type" value="Genomic_DNA"/>
</dbReference>
<gene>
    <name evidence="1" type="ORF">KI387_000216</name>
</gene>
<evidence type="ECO:0000313" key="1">
    <source>
        <dbReference type="EMBL" id="KAH9328108.1"/>
    </source>
</evidence>
<comment type="caution">
    <text evidence="1">The sequence shown here is derived from an EMBL/GenBank/DDBJ whole genome shotgun (WGS) entry which is preliminary data.</text>
</comment>
<protein>
    <submittedName>
        <fullName evidence="1">Uncharacterized protein</fullName>
    </submittedName>
</protein>
<keyword evidence="2" id="KW-1185">Reference proteome</keyword>
<evidence type="ECO:0000313" key="2">
    <source>
        <dbReference type="Proteomes" id="UP000824469"/>
    </source>
</evidence>
<sequence length="129" mass="14920">LRDNFDQLYFERSDNLPRECVSSNEEGVKEEMDQDGCIKLKGKKIPKGMVSLEDLFDKHDRYMKSKVSQGARQSAEIEKVNIGSLDDPKMVNIGKCYTQEEKKKVVILKKYVDVLAYSYDDLMAFQPKE</sequence>
<reference evidence="1 2" key="1">
    <citation type="journal article" date="2021" name="Nat. Plants">
        <title>The Taxus genome provides insights into paclitaxel biosynthesis.</title>
        <authorList>
            <person name="Xiong X."/>
            <person name="Gou J."/>
            <person name="Liao Q."/>
            <person name="Li Y."/>
            <person name="Zhou Q."/>
            <person name="Bi G."/>
            <person name="Li C."/>
            <person name="Du R."/>
            <person name="Wang X."/>
            <person name="Sun T."/>
            <person name="Guo L."/>
            <person name="Liang H."/>
            <person name="Lu P."/>
            <person name="Wu Y."/>
            <person name="Zhang Z."/>
            <person name="Ro D.K."/>
            <person name="Shang Y."/>
            <person name="Huang S."/>
            <person name="Yan J."/>
        </authorList>
    </citation>
    <scope>NUCLEOTIDE SEQUENCE [LARGE SCALE GENOMIC DNA]</scope>
    <source>
        <strain evidence="1">Ta-2019</strain>
    </source>
</reference>
<dbReference type="AlphaFoldDB" id="A0AA38GTS7"/>
<dbReference type="Proteomes" id="UP000824469">
    <property type="component" value="Unassembled WGS sequence"/>
</dbReference>
<accession>A0AA38GTS7</accession>
<proteinExistence type="predicted"/>
<feature type="non-terminal residue" evidence="1">
    <location>
        <position position="1"/>
    </location>
</feature>
<feature type="non-terminal residue" evidence="1">
    <location>
        <position position="129"/>
    </location>
</feature>